<keyword evidence="2" id="KW-1185">Reference proteome</keyword>
<name>A0A3M4AXH2_PSEMA</name>
<comment type="caution">
    <text evidence="1">The sequence shown here is derived from an EMBL/GenBank/DDBJ whole genome shotgun (WGS) entry which is preliminary data.</text>
</comment>
<gene>
    <name evidence="1" type="ORF">ALQ29_03912</name>
</gene>
<sequence>MEAVLMFTLFGHAWDAVRVLAIDGACLTVSFFAALWMRETFLAAFQVLRGTDSNCSPIDKRNV</sequence>
<reference evidence="1 2" key="1">
    <citation type="submission" date="2018-08" db="EMBL/GenBank/DDBJ databases">
        <title>Recombination of ecologically and evolutionarily significant loci maintains genetic cohesion in the Pseudomonas syringae species complex.</title>
        <authorList>
            <person name="Dillon M."/>
            <person name="Thakur S."/>
            <person name="Almeida R.N.D."/>
            <person name="Weir B.S."/>
            <person name="Guttman D.S."/>
        </authorList>
    </citation>
    <scope>NUCLEOTIDE SEQUENCE [LARGE SCALE GENOMIC DNA]</scope>
    <source>
        <strain evidence="1 2">ICMP 3555</strain>
    </source>
</reference>
<accession>A0A3M4AXH2</accession>
<evidence type="ECO:0000313" key="1">
    <source>
        <dbReference type="EMBL" id="RMP11653.1"/>
    </source>
</evidence>
<dbReference type="Proteomes" id="UP000276587">
    <property type="component" value="Unassembled WGS sequence"/>
</dbReference>
<organism evidence="1 2">
    <name type="scientific">Pseudomonas marginalis pv. marginalis</name>
    <dbReference type="NCBI Taxonomy" id="97473"/>
    <lineage>
        <taxon>Bacteria</taxon>
        <taxon>Pseudomonadati</taxon>
        <taxon>Pseudomonadota</taxon>
        <taxon>Gammaproteobacteria</taxon>
        <taxon>Pseudomonadales</taxon>
        <taxon>Pseudomonadaceae</taxon>
        <taxon>Pseudomonas</taxon>
    </lineage>
</organism>
<evidence type="ECO:0000313" key="2">
    <source>
        <dbReference type="Proteomes" id="UP000276587"/>
    </source>
</evidence>
<protein>
    <submittedName>
        <fullName evidence="1">Uncharacterized protein</fullName>
    </submittedName>
</protein>
<dbReference type="AlphaFoldDB" id="A0A3M4AXH2"/>
<proteinExistence type="predicted"/>
<dbReference type="EMBL" id="RBQF01000099">
    <property type="protein sequence ID" value="RMP11653.1"/>
    <property type="molecule type" value="Genomic_DNA"/>
</dbReference>